<reference evidence="1 2" key="1">
    <citation type="submission" date="2014-04" db="EMBL/GenBank/DDBJ databases">
        <authorList>
            <consortium name="DOE Joint Genome Institute"/>
            <person name="Kuo A."/>
            <person name="Ruytinx J."/>
            <person name="Rineau F."/>
            <person name="Colpaert J."/>
            <person name="Kohler A."/>
            <person name="Nagy L.G."/>
            <person name="Floudas D."/>
            <person name="Copeland A."/>
            <person name="Barry K.W."/>
            <person name="Cichocki N."/>
            <person name="Veneault-Fourrey C."/>
            <person name="LaButti K."/>
            <person name="Lindquist E.A."/>
            <person name="Lipzen A."/>
            <person name="Lundell T."/>
            <person name="Morin E."/>
            <person name="Murat C."/>
            <person name="Sun H."/>
            <person name="Tunlid A."/>
            <person name="Henrissat B."/>
            <person name="Grigoriev I.V."/>
            <person name="Hibbett D.S."/>
            <person name="Martin F."/>
            <person name="Nordberg H.P."/>
            <person name="Cantor M.N."/>
            <person name="Hua S.X."/>
        </authorList>
    </citation>
    <scope>NUCLEOTIDE SEQUENCE [LARGE SCALE GENOMIC DNA]</scope>
    <source>
        <strain evidence="1 2">UH-Slu-Lm8-n1</strain>
    </source>
</reference>
<name>A0A0D0BDV9_9AGAM</name>
<protein>
    <submittedName>
        <fullName evidence="1">Uncharacterized protein</fullName>
    </submittedName>
</protein>
<evidence type="ECO:0000313" key="2">
    <source>
        <dbReference type="Proteomes" id="UP000054485"/>
    </source>
</evidence>
<gene>
    <name evidence="1" type="ORF">CY34DRAFT_107303</name>
</gene>
<dbReference type="STRING" id="930992.A0A0D0BDV9"/>
<dbReference type="EMBL" id="KN835267">
    <property type="protein sequence ID" value="KIK41483.1"/>
    <property type="molecule type" value="Genomic_DNA"/>
</dbReference>
<proteinExistence type="predicted"/>
<evidence type="ECO:0000313" key="1">
    <source>
        <dbReference type="EMBL" id="KIK41483.1"/>
    </source>
</evidence>
<dbReference type="OrthoDB" id="1922221at2759"/>
<organism evidence="1 2">
    <name type="scientific">Suillus luteus UH-Slu-Lm8-n1</name>
    <dbReference type="NCBI Taxonomy" id="930992"/>
    <lineage>
        <taxon>Eukaryota</taxon>
        <taxon>Fungi</taxon>
        <taxon>Dikarya</taxon>
        <taxon>Basidiomycota</taxon>
        <taxon>Agaricomycotina</taxon>
        <taxon>Agaricomycetes</taxon>
        <taxon>Agaricomycetidae</taxon>
        <taxon>Boletales</taxon>
        <taxon>Suillineae</taxon>
        <taxon>Suillaceae</taxon>
        <taxon>Suillus</taxon>
    </lineage>
</organism>
<sequence length="164" mass="18323">MDDDTADIELLNKTHRISQQMTYVDRALLKIDEVASSQDGIAIEEGLVLRGATDLDWCEEAYPAQGYADMRWSWSRKALEMCSRRVVDRAGTLNGEAAGKEFSIWIENLLKVTEVLSRVVVFTLQIHSRAWGGELSVGITILDAIGFALSVLEYGNWKWAAGNK</sequence>
<dbReference type="InParanoid" id="A0A0D0BDV9"/>
<dbReference type="Proteomes" id="UP000054485">
    <property type="component" value="Unassembled WGS sequence"/>
</dbReference>
<keyword evidence="2" id="KW-1185">Reference proteome</keyword>
<dbReference type="HOGENOM" id="CLU_1620161_0_0_1"/>
<dbReference type="AlphaFoldDB" id="A0A0D0BDV9"/>
<accession>A0A0D0BDV9</accession>
<reference evidence="2" key="2">
    <citation type="submission" date="2015-01" db="EMBL/GenBank/DDBJ databases">
        <title>Evolutionary Origins and Diversification of the Mycorrhizal Mutualists.</title>
        <authorList>
            <consortium name="DOE Joint Genome Institute"/>
            <consortium name="Mycorrhizal Genomics Consortium"/>
            <person name="Kohler A."/>
            <person name="Kuo A."/>
            <person name="Nagy L.G."/>
            <person name="Floudas D."/>
            <person name="Copeland A."/>
            <person name="Barry K.W."/>
            <person name="Cichocki N."/>
            <person name="Veneault-Fourrey C."/>
            <person name="LaButti K."/>
            <person name="Lindquist E.A."/>
            <person name="Lipzen A."/>
            <person name="Lundell T."/>
            <person name="Morin E."/>
            <person name="Murat C."/>
            <person name="Riley R."/>
            <person name="Ohm R."/>
            <person name="Sun H."/>
            <person name="Tunlid A."/>
            <person name="Henrissat B."/>
            <person name="Grigoriev I.V."/>
            <person name="Hibbett D.S."/>
            <person name="Martin F."/>
        </authorList>
    </citation>
    <scope>NUCLEOTIDE SEQUENCE [LARGE SCALE GENOMIC DNA]</scope>
    <source>
        <strain evidence="2">UH-Slu-Lm8-n1</strain>
    </source>
</reference>